<dbReference type="InterPro" id="IPR001977">
    <property type="entry name" value="Depp_CoAkinase"/>
</dbReference>
<comment type="function">
    <text evidence="5">Catalyzes the phosphorylation of the 3'-hydroxyl group of dephosphocoenzyme A to form coenzyme A.</text>
</comment>
<reference evidence="7" key="2">
    <citation type="journal article" date="2021" name="PeerJ">
        <title>Extensive microbial diversity within the chicken gut microbiome revealed by metagenomics and culture.</title>
        <authorList>
            <person name="Gilroy R."/>
            <person name="Ravi A."/>
            <person name="Getino M."/>
            <person name="Pursley I."/>
            <person name="Horton D.L."/>
            <person name="Alikhan N.F."/>
            <person name="Baker D."/>
            <person name="Gharbi K."/>
            <person name="Hall N."/>
            <person name="Watson M."/>
            <person name="Adriaenssens E.M."/>
            <person name="Foster-Nyarko E."/>
            <person name="Jarju S."/>
            <person name="Secka A."/>
            <person name="Antonio M."/>
            <person name="Oren A."/>
            <person name="Chaudhuri R.R."/>
            <person name="La Ragione R."/>
            <person name="Hildebrand F."/>
            <person name="Pallen M.J."/>
        </authorList>
    </citation>
    <scope>NUCLEOTIDE SEQUENCE</scope>
    <source>
        <strain evidence="7">ChiHjej13B12-12457</strain>
    </source>
</reference>
<dbReference type="PROSITE" id="PS51219">
    <property type="entry name" value="DPCK"/>
    <property type="match status" value="1"/>
</dbReference>
<keyword evidence="5 7" id="KW-0808">Transferase</keyword>
<sequence>MKTLAVTGGIGSGKSYVVRMFAAMGVPVYDADSRAKGLYASDAELMTVLKELLGDRLVKDGVLDRQYMASRIFSDRELLERVESVVFPRVTADFCRWKKFQEDRQGVPGFVIMESAIYLEKPALEGTADKVLTVVCPQEVRVERVMQRSSLTKDQVLERMANQWSDGRRTELSDFTIVSDFRHPLLPQVWEVFMKMNTDF</sequence>
<evidence type="ECO:0000256" key="5">
    <source>
        <dbReference type="HAMAP-Rule" id="MF_00376"/>
    </source>
</evidence>
<dbReference type="CDD" id="cd02022">
    <property type="entry name" value="DPCK"/>
    <property type="match status" value="1"/>
</dbReference>
<dbReference type="GO" id="GO:0004140">
    <property type="term" value="F:dephospho-CoA kinase activity"/>
    <property type="evidence" value="ECO:0007669"/>
    <property type="project" value="UniProtKB-UniRule"/>
</dbReference>
<dbReference type="SUPFAM" id="SSF52540">
    <property type="entry name" value="P-loop containing nucleoside triphosphate hydrolases"/>
    <property type="match status" value="1"/>
</dbReference>
<dbReference type="HAMAP" id="MF_00376">
    <property type="entry name" value="Dephospho_CoA_kinase"/>
    <property type="match status" value="1"/>
</dbReference>
<comment type="pathway">
    <text evidence="5">Cofactor biosynthesis; coenzyme A biosynthesis; CoA from (R)-pantothenate: step 5/5.</text>
</comment>
<dbReference type="Gene3D" id="3.40.50.300">
    <property type="entry name" value="P-loop containing nucleotide triphosphate hydrolases"/>
    <property type="match status" value="1"/>
</dbReference>
<dbReference type="InterPro" id="IPR027417">
    <property type="entry name" value="P-loop_NTPase"/>
</dbReference>
<organism evidence="7 8">
    <name type="scientific">Candidatus Coprenecus avistercoris</name>
    <dbReference type="NCBI Taxonomy" id="2840730"/>
    <lineage>
        <taxon>Bacteria</taxon>
        <taxon>Pseudomonadati</taxon>
        <taxon>Bacteroidota</taxon>
        <taxon>Bacteroidia</taxon>
        <taxon>Bacteroidales</taxon>
        <taxon>Rikenellaceae</taxon>
        <taxon>Rikenellaceae incertae sedis</taxon>
        <taxon>Candidatus Coprenecus</taxon>
    </lineage>
</organism>
<dbReference type="GO" id="GO:0005737">
    <property type="term" value="C:cytoplasm"/>
    <property type="evidence" value="ECO:0007669"/>
    <property type="project" value="UniProtKB-SubCell"/>
</dbReference>
<evidence type="ECO:0000256" key="6">
    <source>
        <dbReference type="NCBIfam" id="TIGR00152"/>
    </source>
</evidence>
<proteinExistence type="inferred from homology"/>
<keyword evidence="5 7" id="KW-0418">Kinase</keyword>
<evidence type="ECO:0000313" key="8">
    <source>
        <dbReference type="Proteomes" id="UP000886744"/>
    </source>
</evidence>
<dbReference type="GO" id="GO:0005524">
    <property type="term" value="F:ATP binding"/>
    <property type="evidence" value="ECO:0007669"/>
    <property type="project" value="UniProtKB-UniRule"/>
</dbReference>
<comment type="catalytic activity">
    <reaction evidence="5">
        <text>3'-dephospho-CoA + ATP = ADP + CoA + H(+)</text>
        <dbReference type="Rhea" id="RHEA:18245"/>
        <dbReference type="ChEBI" id="CHEBI:15378"/>
        <dbReference type="ChEBI" id="CHEBI:30616"/>
        <dbReference type="ChEBI" id="CHEBI:57287"/>
        <dbReference type="ChEBI" id="CHEBI:57328"/>
        <dbReference type="ChEBI" id="CHEBI:456216"/>
        <dbReference type="EC" id="2.7.1.24"/>
    </reaction>
</comment>
<comment type="subcellular location">
    <subcellularLocation>
        <location evidence="5">Cytoplasm</location>
    </subcellularLocation>
</comment>
<dbReference type="NCBIfam" id="TIGR00152">
    <property type="entry name" value="dephospho-CoA kinase"/>
    <property type="match status" value="1"/>
</dbReference>
<keyword evidence="4 5" id="KW-0173">Coenzyme A biosynthesis</keyword>
<evidence type="ECO:0000256" key="3">
    <source>
        <dbReference type="ARBA" id="ARBA00022840"/>
    </source>
</evidence>
<dbReference type="GO" id="GO:0015937">
    <property type="term" value="P:coenzyme A biosynthetic process"/>
    <property type="evidence" value="ECO:0007669"/>
    <property type="project" value="UniProtKB-UniRule"/>
</dbReference>
<dbReference type="EC" id="2.7.1.24" evidence="5 6"/>
<dbReference type="EMBL" id="DVHI01000102">
    <property type="protein sequence ID" value="HIR63540.1"/>
    <property type="molecule type" value="Genomic_DNA"/>
</dbReference>
<accession>A0A9D1E2B7</accession>
<evidence type="ECO:0000256" key="1">
    <source>
        <dbReference type="ARBA" id="ARBA00009018"/>
    </source>
</evidence>
<keyword evidence="3 5" id="KW-0067">ATP-binding</keyword>
<comment type="similarity">
    <text evidence="1 5">Belongs to the CoaE family.</text>
</comment>
<reference evidence="7" key="1">
    <citation type="submission" date="2020-10" db="EMBL/GenBank/DDBJ databases">
        <authorList>
            <person name="Gilroy R."/>
        </authorList>
    </citation>
    <scope>NUCLEOTIDE SEQUENCE</scope>
    <source>
        <strain evidence="7">ChiHjej13B12-12457</strain>
    </source>
</reference>
<dbReference type="PANTHER" id="PTHR10695">
    <property type="entry name" value="DEPHOSPHO-COA KINASE-RELATED"/>
    <property type="match status" value="1"/>
</dbReference>
<name>A0A9D1E2B7_9BACT</name>
<dbReference type="AlphaFoldDB" id="A0A9D1E2B7"/>
<evidence type="ECO:0000256" key="4">
    <source>
        <dbReference type="ARBA" id="ARBA00022993"/>
    </source>
</evidence>
<keyword evidence="5" id="KW-0963">Cytoplasm</keyword>
<dbReference type="Proteomes" id="UP000886744">
    <property type="component" value="Unassembled WGS sequence"/>
</dbReference>
<comment type="caution">
    <text evidence="7">The sequence shown here is derived from an EMBL/GenBank/DDBJ whole genome shotgun (WGS) entry which is preliminary data.</text>
</comment>
<dbReference type="Pfam" id="PF01121">
    <property type="entry name" value="CoaE"/>
    <property type="match status" value="1"/>
</dbReference>
<feature type="binding site" evidence="5">
    <location>
        <begin position="11"/>
        <end position="16"/>
    </location>
    <ligand>
        <name>ATP</name>
        <dbReference type="ChEBI" id="CHEBI:30616"/>
    </ligand>
</feature>
<keyword evidence="2 5" id="KW-0547">Nucleotide-binding</keyword>
<evidence type="ECO:0000256" key="2">
    <source>
        <dbReference type="ARBA" id="ARBA00022741"/>
    </source>
</evidence>
<gene>
    <name evidence="5 7" type="primary">coaE</name>
    <name evidence="7" type="ORF">IAC94_08515</name>
</gene>
<protein>
    <recommendedName>
        <fullName evidence="5 6">Dephospho-CoA kinase</fullName>
        <ecNumber evidence="5 6">2.7.1.24</ecNumber>
    </recommendedName>
    <alternativeName>
        <fullName evidence="5">Dephosphocoenzyme A kinase</fullName>
    </alternativeName>
</protein>
<evidence type="ECO:0000313" key="7">
    <source>
        <dbReference type="EMBL" id="HIR63540.1"/>
    </source>
</evidence>
<dbReference type="PANTHER" id="PTHR10695:SF46">
    <property type="entry name" value="BIFUNCTIONAL COENZYME A SYNTHASE-RELATED"/>
    <property type="match status" value="1"/>
</dbReference>